<keyword evidence="2" id="KW-1185">Reference proteome</keyword>
<evidence type="ECO:0000313" key="2">
    <source>
        <dbReference type="Proteomes" id="UP001283361"/>
    </source>
</evidence>
<protein>
    <submittedName>
        <fullName evidence="1">Uncharacterized protein</fullName>
    </submittedName>
</protein>
<sequence>MLEVFCDTTRVYTSQVRLKKDMTEVTPPPHARQISDAESCQRLENTRLVEVISRKQQVLKPRNRKHREASF</sequence>
<proteinExistence type="predicted"/>
<dbReference type="Proteomes" id="UP001283361">
    <property type="component" value="Unassembled WGS sequence"/>
</dbReference>
<accession>A0AAE0Z5L5</accession>
<organism evidence="1 2">
    <name type="scientific">Elysia crispata</name>
    <name type="common">lettuce slug</name>
    <dbReference type="NCBI Taxonomy" id="231223"/>
    <lineage>
        <taxon>Eukaryota</taxon>
        <taxon>Metazoa</taxon>
        <taxon>Spiralia</taxon>
        <taxon>Lophotrochozoa</taxon>
        <taxon>Mollusca</taxon>
        <taxon>Gastropoda</taxon>
        <taxon>Heterobranchia</taxon>
        <taxon>Euthyneura</taxon>
        <taxon>Panpulmonata</taxon>
        <taxon>Sacoglossa</taxon>
        <taxon>Placobranchoidea</taxon>
        <taxon>Plakobranchidae</taxon>
        <taxon>Elysia</taxon>
    </lineage>
</organism>
<name>A0AAE0Z5L5_9GAST</name>
<reference evidence="1" key="1">
    <citation type="journal article" date="2023" name="G3 (Bethesda)">
        <title>A reference genome for the long-term kleptoplast-retaining sea slug Elysia crispata morphotype clarki.</title>
        <authorList>
            <person name="Eastman K.E."/>
            <person name="Pendleton A.L."/>
            <person name="Shaikh M.A."/>
            <person name="Suttiyut T."/>
            <person name="Ogas R."/>
            <person name="Tomko P."/>
            <person name="Gavelis G."/>
            <person name="Widhalm J.R."/>
            <person name="Wisecaver J.H."/>
        </authorList>
    </citation>
    <scope>NUCLEOTIDE SEQUENCE</scope>
    <source>
        <strain evidence="1">ECLA1</strain>
    </source>
</reference>
<dbReference type="EMBL" id="JAWDGP010004592">
    <property type="protein sequence ID" value="KAK3763173.1"/>
    <property type="molecule type" value="Genomic_DNA"/>
</dbReference>
<comment type="caution">
    <text evidence="1">The sequence shown here is derived from an EMBL/GenBank/DDBJ whole genome shotgun (WGS) entry which is preliminary data.</text>
</comment>
<gene>
    <name evidence="1" type="ORF">RRG08_035855</name>
</gene>
<evidence type="ECO:0000313" key="1">
    <source>
        <dbReference type="EMBL" id="KAK3763173.1"/>
    </source>
</evidence>
<dbReference type="AlphaFoldDB" id="A0AAE0Z5L5"/>